<evidence type="ECO:0000256" key="5">
    <source>
        <dbReference type="ARBA" id="ARBA00022989"/>
    </source>
</evidence>
<comment type="similarity">
    <text evidence="2">Belongs to the EMC6 family.</text>
</comment>
<feature type="transmembrane region" description="Helical" evidence="7">
    <location>
        <begin position="45"/>
        <end position="64"/>
    </location>
</feature>
<proteinExistence type="inferred from homology"/>
<gene>
    <name evidence="8" type="ORF">CUNI_LOCUS16636</name>
</gene>
<dbReference type="GO" id="GO:0005739">
    <property type="term" value="C:mitochondrion"/>
    <property type="evidence" value="ECO:0007669"/>
    <property type="project" value="GOC"/>
</dbReference>
<evidence type="ECO:0000256" key="7">
    <source>
        <dbReference type="SAM" id="Phobius"/>
    </source>
</evidence>
<evidence type="ECO:0000256" key="6">
    <source>
        <dbReference type="ARBA" id="ARBA00023136"/>
    </source>
</evidence>
<dbReference type="PANTHER" id="PTHR12906:SF0">
    <property type="entry name" value="GEL COMPLEX SUBUNIT OPTI"/>
    <property type="match status" value="1"/>
</dbReference>
<evidence type="ECO:0000256" key="1">
    <source>
        <dbReference type="ARBA" id="ARBA00004477"/>
    </source>
</evidence>
<evidence type="ECO:0000256" key="4">
    <source>
        <dbReference type="ARBA" id="ARBA00022824"/>
    </source>
</evidence>
<comment type="subcellular location">
    <subcellularLocation>
        <location evidence="1">Endoplasmic reticulum membrane</location>
        <topology evidence="1">Multi-pass membrane protein</topology>
    </subcellularLocation>
</comment>
<feature type="transmembrane region" description="Helical" evidence="7">
    <location>
        <begin position="108"/>
        <end position="127"/>
    </location>
</feature>
<evidence type="ECO:0000313" key="8">
    <source>
        <dbReference type="EMBL" id="CAG5131078.1"/>
    </source>
</evidence>
<evidence type="ECO:0000256" key="3">
    <source>
        <dbReference type="ARBA" id="ARBA00022692"/>
    </source>
</evidence>
<keyword evidence="3 7" id="KW-0812">Transmembrane</keyword>
<dbReference type="OrthoDB" id="286395at2759"/>
<reference evidence="8" key="1">
    <citation type="submission" date="2021-04" db="EMBL/GenBank/DDBJ databases">
        <authorList>
            <consortium name="Molecular Ecology Group"/>
        </authorList>
    </citation>
    <scope>NUCLEOTIDE SEQUENCE</scope>
</reference>
<keyword evidence="5 7" id="KW-1133">Transmembrane helix</keyword>
<evidence type="ECO:0000313" key="9">
    <source>
        <dbReference type="Proteomes" id="UP000678393"/>
    </source>
</evidence>
<dbReference type="EMBL" id="CAJHNH020004446">
    <property type="protein sequence ID" value="CAG5131078.1"/>
    <property type="molecule type" value="Genomic_DNA"/>
</dbReference>
<evidence type="ECO:0000256" key="2">
    <source>
        <dbReference type="ARBA" id="ARBA00009436"/>
    </source>
</evidence>
<dbReference type="InterPro" id="IPR010742">
    <property type="entry name" value="RCAF1"/>
</dbReference>
<keyword evidence="9" id="KW-1185">Reference proteome</keyword>
<accession>A0A8S3ZSV7</accession>
<keyword evidence="6 7" id="KW-0472">Membrane</keyword>
<protein>
    <recommendedName>
        <fullName evidence="10">Rab5-interacting protein</fullName>
    </recommendedName>
</protein>
<dbReference type="PANTHER" id="PTHR12906">
    <property type="entry name" value="PROTEIN C20ORF24 RAB5-INTERACTING PROTEIN"/>
    <property type="match status" value="1"/>
</dbReference>
<dbReference type="InterPro" id="IPR029008">
    <property type="entry name" value="EMC6-like"/>
</dbReference>
<name>A0A8S3ZSV7_9EUPU</name>
<dbReference type="Pfam" id="PF07019">
    <property type="entry name" value="EMC6"/>
    <property type="match status" value="1"/>
</dbReference>
<feature type="transmembrane region" description="Helical" evidence="7">
    <location>
        <begin position="70"/>
        <end position="87"/>
    </location>
</feature>
<dbReference type="GO" id="GO:0097250">
    <property type="term" value="P:mitochondrial respirasome assembly"/>
    <property type="evidence" value="ECO:0007669"/>
    <property type="project" value="InterPro"/>
</dbReference>
<comment type="caution">
    <text evidence="8">The sequence shown here is derived from an EMBL/GenBank/DDBJ whole genome shotgun (WGS) entry which is preliminary data.</text>
</comment>
<keyword evidence="4" id="KW-0256">Endoplasmic reticulum</keyword>
<dbReference type="GO" id="GO:0005789">
    <property type="term" value="C:endoplasmic reticulum membrane"/>
    <property type="evidence" value="ECO:0007669"/>
    <property type="project" value="UniProtKB-SubCell"/>
</dbReference>
<sequence>MVIQSQKKAAAKIAADHEGKQGQSLLSKALTPEFDWSDKDEFLDVIYWMRQIMGLLLGLVWGLIPLKGLLALALFLLVNVAIVYVYYNTFQKVDEETYGGTMEILKEGLMTSFSSFLVAWIILYSALHSESSSS</sequence>
<evidence type="ECO:0008006" key="10">
    <source>
        <dbReference type="Google" id="ProtNLM"/>
    </source>
</evidence>
<organism evidence="8 9">
    <name type="scientific">Candidula unifasciata</name>
    <dbReference type="NCBI Taxonomy" id="100452"/>
    <lineage>
        <taxon>Eukaryota</taxon>
        <taxon>Metazoa</taxon>
        <taxon>Spiralia</taxon>
        <taxon>Lophotrochozoa</taxon>
        <taxon>Mollusca</taxon>
        <taxon>Gastropoda</taxon>
        <taxon>Heterobranchia</taxon>
        <taxon>Euthyneura</taxon>
        <taxon>Panpulmonata</taxon>
        <taxon>Eupulmonata</taxon>
        <taxon>Stylommatophora</taxon>
        <taxon>Helicina</taxon>
        <taxon>Helicoidea</taxon>
        <taxon>Geomitridae</taxon>
        <taxon>Candidula</taxon>
    </lineage>
</organism>
<dbReference type="AlphaFoldDB" id="A0A8S3ZSV7"/>
<dbReference type="Proteomes" id="UP000678393">
    <property type="component" value="Unassembled WGS sequence"/>
</dbReference>